<gene>
    <name evidence="2" type="ORF">SAMN04489723_1281</name>
</gene>
<evidence type="ECO:0000313" key="2">
    <source>
        <dbReference type="EMBL" id="SFB59896.1"/>
    </source>
</evidence>
<evidence type="ECO:0008006" key="4">
    <source>
        <dbReference type="Google" id="ProtNLM"/>
    </source>
</evidence>
<evidence type="ECO:0000313" key="3">
    <source>
        <dbReference type="Proteomes" id="UP000198790"/>
    </source>
</evidence>
<dbReference type="OrthoDB" id="828239at2"/>
<dbReference type="EMBL" id="FOKK01000028">
    <property type="protein sequence ID" value="SFB59896.1"/>
    <property type="molecule type" value="Genomic_DNA"/>
</dbReference>
<proteinExistence type="predicted"/>
<feature type="chain" id="PRO_5011635128" description="Secreted protein" evidence="1">
    <location>
        <begin position="23"/>
        <end position="83"/>
    </location>
</feature>
<dbReference type="InterPro" id="IPR045391">
    <property type="entry name" value="DUF6520"/>
</dbReference>
<keyword evidence="1" id="KW-0732">Signal</keyword>
<evidence type="ECO:0000256" key="1">
    <source>
        <dbReference type="SAM" id="SignalP"/>
    </source>
</evidence>
<name>A0A1I1CD15_9BACT</name>
<accession>A0A1I1CD15</accession>
<dbReference type="Proteomes" id="UP000198790">
    <property type="component" value="Unassembled WGS sequence"/>
</dbReference>
<organism evidence="2 3">
    <name type="scientific">Algoriphagus aquimarinus</name>
    <dbReference type="NCBI Taxonomy" id="237018"/>
    <lineage>
        <taxon>Bacteria</taxon>
        <taxon>Pseudomonadati</taxon>
        <taxon>Bacteroidota</taxon>
        <taxon>Cytophagia</taxon>
        <taxon>Cytophagales</taxon>
        <taxon>Cyclobacteriaceae</taxon>
        <taxon>Algoriphagus</taxon>
    </lineage>
</organism>
<reference evidence="2 3" key="1">
    <citation type="submission" date="2016-10" db="EMBL/GenBank/DDBJ databases">
        <authorList>
            <person name="de Groot N.N."/>
        </authorList>
    </citation>
    <scope>NUCLEOTIDE SEQUENCE [LARGE SCALE GENOMIC DNA]</scope>
    <source>
        <strain evidence="2 3">DSM 23399</strain>
    </source>
</reference>
<keyword evidence="3" id="KW-1185">Reference proteome</keyword>
<protein>
    <recommendedName>
        <fullName evidence="4">Secreted protein</fullName>
    </recommendedName>
</protein>
<feature type="signal peptide" evidence="1">
    <location>
        <begin position="1"/>
        <end position="22"/>
    </location>
</feature>
<dbReference type="AlphaFoldDB" id="A0A1I1CD15"/>
<dbReference type="Pfam" id="PF20130">
    <property type="entry name" value="DUF6520"/>
    <property type="match status" value="1"/>
</dbReference>
<dbReference type="RefSeq" id="WP_092901623.1">
    <property type="nucleotide sequence ID" value="NZ_FOKK01000028.1"/>
</dbReference>
<sequence length="83" mass="8874">MNKLIKSLPALALVLAATFAFAFSSPKAAAPEYGLDGSTWVNVENLQIGENYLCNESEQVCTRTAPSSSAPMVKEGTFEFIGE</sequence>